<name>A0A0E9VHY2_ANGAN</name>
<reference evidence="1" key="1">
    <citation type="submission" date="2014-11" db="EMBL/GenBank/DDBJ databases">
        <authorList>
            <person name="Amaro Gonzalez C."/>
        </authorList>
    </citation>
    <scope>NUCLEOTIDE SEQUENCE</scope>
</reference>
<evidence type="ECO:0000313" key="1">
    <source>
        <dbReference type="EMBL" id="JAH77035.1"/>
    </source>
</evidence>
<organism evidence="1">
    <name type="scientific">Anguilla anguilla</name>
    <name type="common">European freshwater eel</name>
    <name type="synonym">Muraena anguilla</name>
    <dbReference type="NCBI Taxonomy" id="7936"/>
    <lineage>
        <taxon>Eukaryota</taxon>
        <taxon>Metazoa</taxon>
        <taxon>Chordata</taxon>
        <taxon>Craniata</taxon>
        <taxon>Vertebrata</taxon>
        <taxon>Euteleostomi</taxon>
        <taxon>Actinopterygii</taxon>
        <taxon>Neopterygii</taxon>
        <taxon>Teleostei</taxon>
        <taxon>Anguilliformes</taxon>
        <taxon>Anguillidae</taxon>
        <taxon>Anguilla</taxon>
    </lineage>
</organism>
<protein>
    <submittedName>
        <fullName evidence="1">Uncharacterized protein</fullName>
    </submittedName>
</protein>
<proteinExistence type="predicted"/>
<reference evidence="1" key="2">
    <citation type="journal article" date="2015" name="Fish Shellfish Immunol.">
        <title>Early steps in the European eel (Anguilla anguilla)-Vibrio vulnificus interaction in the gills: Role of the RtxA13 toxin.</title>
        <authorList>
            <person name="Callol A."/>
            <person name="Pajuelo D."/>
            <person name="Ebbesson L."/>
            <person name="Teles M."/>
            <person name="MacKenzie S."/>
            <person name="Amaro C."/>
        </authorList>
    </citation>
    <scope>NUCLEOTIDE SEQUENCE</scope>
</reference>
<dbReference type="EMBL" id="GBXM01031542">
    <property type="protein sequence ID" value="JAH77035.1"/>
    <property type="molecule type" value="Transcribed_RNA"/>
</dbReference>
<dbReference type="AlphaFoldDB" id="A0A0E9VHY2"/>
<sequence length="20" mass="2403">MLQTMQFVLAHSLHRLQYSV</sequence>
<accession>A0A0E9VHY2</accession>